<dbReference type="Pfam" id="PF07478">
    <property type="entry name" value="Dala_Dala_lig_C"/>
    <property type="match status" value="1"/>
</dbReference>
<dbReference type="PANTHER" id="PTHR23132:SF23">
    <property type="entry name" value="D-ALANINE--D-ALANINE LIGASE B"/>
    <property type="match status" value="1"/>
</dbReference>
<protein>
    <recommendedName>
        <fullName evidence="4">ATP-grasp domain-containing protein</fullName>
    </recommendedName>
</protein>
<organism evidence="5 6">
    <name type="scientific">Termitidicoccus mucosus</name>
    <dbReference type="NCBI Taxonomy" id="1184151"/>
    <lineage>
        <taxon>Bacteria</taxon>
        <taxon>Pseudomonadati</taxon>
        <taxon>Verrucomicrobiota</taxon>
        <taxon>Opitutia</taxon>
        <taxon>Opitutales</taxon>
        <taxon>Opitutaceae</taxon>
        <taxon>Termitidicoccus</taxon>
    </lineage>
</organism>
<feature type="domain" description="ATP-grasp" evidence="4">
    <location>
        <begin position="118"/>
        <end position="324"/>
    </location>
</feature>
<keyword evidence="2" id="KW-0436">Ligase</keyword>
<dbReference type="PROSITE" id="PS50975">
    <property type="entry name" value="ATP_GRASP"/>
    <property type="match status" value="1"/>
</dbReference>
<accession>A0A178IP62</accession>
<dbReference type="GO" id="GO:0046872">
    <property type="term" value="F:metal ion binding"/>
    <property type="evidence" value="ECO:0007669"/>
    <property type="project" value="InterPro"/>
</dbReference>
<evidence type="ECO:0000313" key="5">
    <source>
        <dbReference type="EMBL" id="OAM91572.1"/>
    </source>
</evidence>
<name>A0A178IP62_9BACT</name>
<dbReference type="GO" id="GO:0008716">
    <property type="term" value="F:D-alanine-D-alanine ligase activity"/>
    <property type="evidence" value="ECO:0007669"/>
    <property type="project" value="InterPro"/>
</dbReference>
<keyword evidence="6" id="KW-1185">Reference proteome</keyword>
<evidence type="ECO:0000259" key="4">
    <source>
        <dbReference type="PROSITE" id="PS50975"/>
    </source>
</evidence>
<gene>
    <name evidence="5" type="ORF">AW736_02445</name>
</gene>
<evidence type="ECO:0000256" key="2">
    <source>
        <dbReference type="ARBA" id="ARBA00022598"/>
    </source>
</evidence>
<dbReference type="Proteomes" id="UP000078486">
    <property type="component" value="Unassembled WGS sequence"/>
</dbReference>
<proteinExistence type="inferred from homology"/>
<evidence type="ECO:0000313" key="6">
    <source>
        <dbReference type="Proteomes" id="UP000078486"/>
    </source>
</evidence>
<dbReference type="GO" id="GO:0005524">
    <property type="term" value="F:ATP binding"/>
    <property type="evidence" value="ECO:0007669"/>
    <property type="project" value="UniProtKB-UniRule"/>
</dbReference>
<dbReference type="SUPFAM" id="SSF56059">
    <property type="entry name" value="Glutathione synthetase ATP-binding domain-like"/>
    <property type="match status" value="1"/>
</dbReference>
<reference evidence="5 6" key="1">
    <citation type="submission" date="2016-01" db="EMBL/GenBank/DDBJ databases">
        <title>High potential of lignocellulose degradation of a new Verrucomicrobia species.</title>
        <authorList>
            <person name="Wang Y."/>
            <person name="Shi Y."/>
            <person name="Qiu Z."/>
            <person name="Liu S."/>
            <person name="Yang H."/>
        </authorList>
    </citation>
    <scope>NUCLEOTIDE SEQUENCE [LARGE SCALE GENOMIC DNA]</scope>
    <source>
        <strain evidence="5 6">TSB47</strain>
    </source>
</reference>
<dbReference type="EMBL" id="LRRQ01000020">
    <property type="protein sequence ID" value="OAM91572.1"/>
    <property type="molecule type" value="Genomic_DNA"/>
</dbReference>
<comment type="caution">
    <text evidence="5">The sequence shown here is derived from an EMBL/GenBank/DDBJ whole genome shotgun (WGS) entry which is preliminary data.</text>
</comment>
<dbReference type="Gene3D" id="3.30.470.20">
    <property type="entry name" value="ATP-grasp fold, B domain"/>
    <property type="match status" value="1"/>
</dbReference>
<dbReference type="InterPro" id="IPR011761">
    <property type="entry name" value="ATP-grasp"/>
</dbReference>
<dbReference type="AlphaFoldDB" id="A0A178IP62"/>
<evidence type="ECO:0000256" key="1">
    <source>
        <dbReference type="ARBA" id="ARBA00010871"/>
    </source>
</evidence>
<evidence type="ECO:0000256" key="3">
    <source>
        <dbReference type="PROSITE-ProRule" id="PRU00409"/>
    </source>
</evidence>
<comment type="similarity">
    <text evidence="1">Belongs to the D-alanine--D-alanine ligase family.</text>
</comment>
<sequence>MVLVANLKERTTPIDDYETDSIVTEFLSNRELDDFIDGFEKAGIYCEVIVDEDGFVRWLTERRQNFGRPQPLIYNVTQNGTGPARFSLVPGLCRLNRLPLVDSDAYGSALGQHKFHFISLLEHFGLPVARSWWFTKHGWWPVAPPSGLKVIAKPTLDSASVGIHRDSVTFVDAQLEDRLAALAREFRQPITVQEFVPGFEVEVPVLEATGPETCMAVGIELQGRKDLGDTIMVYDDVFADGYSFYDFSSVDQHLAERLQMVARQAYVGLGFNGPARIDFRVLPNGGIKVMEVTAKPHLTAHTSFNHTMQAMGRPYSDLLKYMVGSAAQRLKIDHSAAQN</sequence>
<dbReference type="InterPro" id="IPR011095">
    <property type="entry name" value="Dala_Dala_lig_C"/>
</dbReference>
<dbReference type="STRING" id="1184151.AW736_02445"/>
<dbReference type="InterPro" id="IPR013815">
    <property type="entry name" value="ATP_grasp_subdomain_1"/>
</dbReference>
<keyword evidence="3" id="KW-0547">Nucleotide-binding</keyword>
<keyword evidence="3" id="KW-0067">ATP-binding</keyword>
<dbReference type="PANTHER" id="PTHR23132">
    <property type="entry name" value="D-ALANINE--D-ALANINE LIGASE"/>
    <property type="match status" value="1"/>
</dbReference>
<dbReference type="Gene3D" id="3.30.1490.20">
    <property type="entry name" value="ATP-grasp fold, A domain"/>
    <property type="match status" value="1"/>
</dbReference>